<dbReference type="InterPro" id="IPR000477">
    <property type="entry name" value="RT_dom"/>
</dbReference>
<dbReference type="PROSITE" id="PS50878">
    <property type="entry name" value="RT_POL"/>
    <property type="match status" value="1"/>
</dbReference>
<gene>
    <name evidence="2" type="ORF">JYU34_015563</name>
</gene>
<protein>
    <recommendedName>
        <fullName evidence="1">Reverse transcriptase domain-containing protein</fullName>
    </recommendedName>
</protein>
<dbReference type="CDD" id="cd01650">
    <property type="entry name" value="RT_nLTR_like"/>
    <property type="match status" value="1"/>
</dbReference>
<dbReference type="Gene3D" id="3.60.10.10">
    <property type="entry name" value="Endonuclease/exonuclease/phosphatase"/>
    <property type="match status" value="1"/>
</dbReference>
<dbReference type="InterPro" id="IPR036691">
    <property type="entry name" value="Endo/exonu/phosph_ase_sf"/>
</dbReference>
<evidence type="ECO:0000259" key="1">
    <source>
        <dbReference type="PROSITE" id="PS50878"/>
    </source>
</evidence>
<organism evidence="2 3">
    <name type="scientific">Plutella xylostella</name>
    <name type="common">Diamondback moth</name>
    <name type="synonym">Plutella maculipennis</name>
    <dbReference type="NCBI Taxonomy" id="51655"/>
    <lineage>
        <taxon>Eukaryota</taxon>
        <taxon>Metazoa</taxon>
        <taxon>Ecdysozoa</taxon>
        <taxon>Arthropoda</taxon>
        <taxon>Hexapoda</taxon>
        <taxon>Insecta</taxon>
        <taxon>Pterygota</taxon>
        <taxon>Neoptera</taxon>
        <taxon>Endopterygota</taxon>
        <taxon>Lepidoptera</taxon>
        <taxon>Glossata</taxon>
        <taxon>Ditrysia</taxon>
        <taxon>Yponomeutoidea</taxon>
        <taxon>Plutellidae</taxon>
        <taxon>Plutella</taxon>
    </lineage>
</organism>
<dbReference type="SUPFAM" id="SSF56219">
    <property type="entry name" value="DNase I-like"/>
    <property type="match status" value="1"/>
</dbReference>
<sequence length="919" mass="106226">MSSEVLDDRFVIYRRDRCFNSTSKVDGGGVLIGVRKHLESYRRLSLESLGEDLWVTIPYRCNNVQNNLNICAVYIPSPCSPLKLDNQLNGLTNALNTIICDDKQDTLIVGDFNLGDIVWTHSNRGGRLKPSELSPQNNYYRLLYDFIALHGIHQYNLVYNRDKKILDLVLSSIDNTKVTEAEPLSKVDTYHPPLLIELEIGTLSFLKKLDVPRYDFRKANYTLLNIDLNAVNWKNAIGHDEDVNVMLDKFYAIINNLIDKHVPKKKKLNHKYPVWYNCNLKKLIKEKYKLHARYKKHKNPLDYLYYSELRILCHKNIKICYNIYLKSIENSICSHHIKAFWSFLKNKRKTIEAIPSTMYLNKDKLSSPQAICNGFAEYFASVYADDDNGNFDPIPPTYLACDYLSTIEITPQNIERAIFKLDINQGPGPDGLPAIFIKKTVKALVLPLYMIFVKSIDTAIFPDKWKLANVIPIPKGGNATDIEDYRPISLLSIMERVFEAVVSPTFTQMLDPIININQHGFLKNKSTNTNLACYISDLQEYIDQGLQVDAIYTDISKAFDRVNHKILLNKLSCIGVHGKLLKWFNSYLTNRSQKVVVAGYESSPFAAPSGVPQGSNLGPKLFLVFINDLADIIQSSHYSFFADDLKLYRPIRSSSDVILLQKDLSQVLQWSIVNKLPLNTKKCKYISFTKKKTPILASYGLDGKTLDKVTEIKDLGVTIDDRLTFNVHTNNIVKKSLAMLGFIWRNCREFRNENTLKIAYCALVRSSLEYCSTIWNPHYNCHIERIERVQRRFLYYLSGHQGKRRSLAHYYERLRYFNLLSLEDRRRNADQIFLYKIFNNKVMCPLLLSKLNIVVPRRGARIANYRPFYIRAAKTNVGKFSILNRICRQHNELFVKDPQKFDLFSCRLEKFKKNLLLTT</sequence>
<evidence type="ECO:0000313" key="3">
    <source>
        <dbReference type="Proteomes" id="UP000823941"/>
    </source>
</evidence>
<dbReference type="EMBL" id="JAHIBW010000021">
    <property type="protein sequence ID" value="KAG7300038.1"/>
    <property type="molecule type" value="Genomic_DNA"/>
</dbReference>
<comment type="caution">
    <text evidence="2">The sequence shown here is derived from an EMBL/GenBank/DDBJ whole genome shotgun (WGS) entry which is preliminary data.</text>
</comment>
<reference evidence="2 3" key="1">
    <citation type="submission" date="2021-06" db="EMBL/GenBank/DDBJ databases">
        <title>A haploid diamondback moth (Plutella xylostella L.) genome assembly resolves 31 chromosomes and identifies a diamide resistance mutation.</title>
        <authorList>
            <person name="Ward C.M."/>
            <person name="Perry K.D."/>
            <person name="Baker G."/>
            <person name="Powis K."/>
            <person name="Heckel D.G."/>
            <person name="Baxter S.W."/>
        </authorList>
    </citation>
    <scope>NUCLEOTIDE SEQUENCE [LARGE SCALE GENOMIC DNA]</scope>
    <source>
        <strain evidence="2 3">LV</strain>
        <tissue evidence="2">Single pupa</tissue>
    </source>
</reference>
<proteinExistence type="predicted"/>
<dbReference type="InterPro" id="IPR005135">
    <property type="entry name" value="Endo/exonuclease/phosphatase"/>
</dbReference>
<dbReference type="PANTHER" id="PTHR33332">
    <property type="entry name" value="REVERSE TRANSCRIPTASE DOMAIN-CONTAINING PROTEIN"/>
    <property type="match status" value="1"/>
</dbReference>
<dbReference type="Pfam" id="PF14529">
    <property type="entry name" value="Exo_endo_phos_2"/>
    <property type="match status" value="1"/>
</dbReference>
<accession>A0ABQ7Q7Y6</accession>
<dbReference type="Pfam" id="PF00078">
    <property type="entry name" value="RVT_1"/>
    <property type="match status" value="1"/>
</dbReference>
<evidence type="ECO:0000313" key="2">
    <source>
        <dbReference type="EMBL" id="KAG7300038.1"/>
    </source>
</evidence>
<dbReference type="Proteomes" id="UP000823941">
    <property type="component" value="Chromosome 21"/>
</dbReference>
<keyword evidence="3" id="KW-1185">Reference proteome</keyword>
<feature type="domain" description="Reverse transcriptase" evidence="1">
    <location>
        <begin position="454"/>
        <end position="719"/>
    </location>
</feature>
<name>A0ABQ7Q7Y6_PLUXY</name>